<dbReference type="PROSITE" id="PS51352">
    <property type="entry name" value="THIOREDOXIN_2"/>
    <property type="match status" value="1"/>
</dbReference>
<evidence type="ECO:0000259" key="1">
    <source>
        <dbReference type="PROSITE" id="PS51352"/>
    </source>
</evidence>
<feature type="domain" description="Thioredoxin" evidence="1">
    <location>
        <begin position="5"/>
        <end position="139"/>
    </location>
</feature>
<dbReference type="InterPro" id="IPR047698">
    <property type="entry name" value="ArsF-like"/>
</dbReference>
<protein>
    <recommendedName>
        <fullName evidence="1">Thioredoxin domain-containing protein</fullName>
    </recommendedName>
</protein>
<accession>A0ABR7VFC1</accession>
<keyword evidence="3" id="KW-1185">Reference proteome</keyword>
<gene>
    <name evidence="2" type="ORF">HPE63_15380</name>
</gene>
<dbReference type="PROSITE" id="PS51257">
    <property type="entry name" value="PROKAR_LIPOPROTEIN"/>
    <property type="match status" value="1"/>
</dbReference>
<dbReference type="Gene3D" id="3.40.30.10">
    <property type="entry name" value="Glutaredoxin"/>
    <property type="match status" value="1"/>
</dbReference>
<evidence type="ECO:0000313" key="2">
    <source>
        <dbReference type="EMBL" id="MBD0852063.1"/>
    </source>
</evidence>
<dbReference type="RefSeq" id="WP_188315171.1">
    <property type="nucleotide sequence ID" value="NZ_JABTCG010000005.1"/>
</dbReference>
<dbReference type="Proteomes" id="UP000598350">
    <property type="component" value="Unassembled WGS sequence"/>
</dbReference>
<sequence>MKTINFFAVLAISFMLTSCYGQDKNNPSSLDRSVSKIEVLDFHSTHRCMTCNAIEANTKYTLETYFAKELKENKITFQVINVDEKENEKIAEKFEAAGTSLFLNVIKNGEETQINLTDFAFMNGNDREAFSQELKTKIDKEFKTL</sequence>
<organism evidence="2 3">
    <name type="scientific">Maribacter arenosus</name>
    <dbReference type="NCBI Taxonomy" id="1854708"/>
    <lineage>
        <taxon>Bacteria</taxon>
        <taxon>Pseudomonadati</taxon>
        <taxon>Bacteroidota</taxon>
        <taxon>Flavobacteriia</taxon>
        <taxon>Flavobacteriales</taxon>
        <taxon>Flavobacteriaceae</taxon>
        <taxon>Maribacter</taxon>
    </lineage>
</organism>
<dbReference type="NCBIfam" id="NF040494">
    <property type="entry name" value="nitrored_ArsF"/>
    <property type="match status" value="1"/>
</dbReference>
<reference evidence="2 3" key="1">
    <citation type="submission" date="2020-05" db="EMBL/GenBank/DDBJ databases">
        <title>The draft genome sequence of Maribacter arenosus CAU 1321.</title>
        <authorList>
            <person name="Mu L."/>
        </authorList>
    </citation>
    <scope>NUCLEOTIDE SEQUENCE [LARGE SCALE GENOMIC DNA]</scope>
    <source>
        <strain evidence="2 3">CAU 1321</strain>
    </source>
</reference>
<proteinExistence type="predicted"/>
<evidence type="ECO:0000313" key="3">
    <source>
        <dbReference type="Proteomes" id="UP000598350"/>
    </source>
</evidence>
<name>A0ABR7VFC1_9FLAO</name>
<dbReference type="EMBL" id="JABTCG010000005">
    <property type="protein sequence ID" value="MBD0852063.1"/>
    <property type="molecule type" value="Genomic_DNA"/>
</dbReference>
<comment type="caution">
    <text evidence="2">The sequence shown here is derived from an EMBL/GenBank/DDBJ whole genome shotgun (WGS) entry which is preliminary data.</text>
</comment>
<dbReference type="InterPro" id="IPR013766">
    <property type="entry name" value="Thioredoxin_domain"/>
</dbReference>